<sequence>MSDSEPNEAQAAELAGLMESRAHVYALLSRIYEVEIDAAFAREMAEEFSFESDDAGLMREMGAMKACLADIDAAGIEELAVTFDRVFFGMGPLSATKAFPYESVYTSQAGLMMQDAYSETLKEYRREGLRKNERFTEPEDHLAVQLSFVRVLCDRAREALLAGDFPAAERAAREQRSFVNGHLANWIGRFAADACTAAEGGFYAHAARFTARFIEEDAAVLADMLD</sequence>
<dbReference type="EMBL" id="JAGZSV010000021">
    <property type="protein sequence ID" value="MBS6940286.1"/>
    <property type="molecule type" value="Genomic_DNA"/>
</dbReference>
<reference evidence="2" key="1">
    <citation type="submission" date="2021-02" db="EMBL/GenBank/DDBJ databases">
        <title>Infant gut strain persistence is associated with maternal origin, phylogeny, and functional potential including surface adhesion and iron acquisition.</title>
        <authorList>
            <person name="Lou Y.C."/>
        </authorList>
    </citation>
    <scope>NUCLEOTIDE SEQUENCE</scope>
    <source>
        <strain evidence="2">L2_039_000G1_dasL2_039_000G1_concoct_11</strain>
    </source>
</reference>
<dbReference type="Pfam" id="PF02613">
    <property type="entry name" value="Nitrate_red_del"/>
    <property type="match status" value="1"/>
</dbReference>
<dbReference type="AlphaFoldDB" id="A0A943USZ3"/>
<accession>A0A943USZ3</accession>
<protein>
    <submittedName>
        <fullName evidence="2">Molecular chaperone TorD family protein</fullName>
    </submittedName>
</protein>
<name>A0A943USZ3_9ACTN</name>
<dbReference type="InterPro" id="IPR020945">
    <property type="entry name" value="DMSO/NO3_reduct_chaperone"/>
</dbReference>
<dbReference type="InterPro" id="IPR036411">
    <property type="entry name" value="TorD-like_sf"/>
</dbReference>
<organism evidence="2 3">
    <name type="scientific">Slackia piriformis</name>
    <dbReference type="NCBI Taxonomy" id="626934"/>
    <lineage>
        <taxon>Bacteria</taxon>
        <taxon>Bacillati</taxon>
        <taxon>Actinomycetota</taxon>
        <taxon>Coriobacteriia</taxon>
        <taxon>Eggerthellales</taxon>
        <taxon>Eggerthellaceae</taxon>
        <taxon>Slackia</taxon>
    </lineage>
</organism>
<proteinExistence type="predicted"/>
<dbReference type="PANTHER" id="PTHR34227">
    <property type="entry name" value="CHAPERONE PROTEIN YCDY"/>
    <property type="match status" value="1"/>
</dbReference>
<evidence type="ECO:0000256" key="1">
    <source>
        <dbReference type="ARBA" id="ARBA00023186"/>
    </source>
</evidence>
<dbReference type="InterPro" id="IPR050289">
    <property type="entry name" value="TorD/DmsD_chaperones"/>
</dbReference>
<comment type="caution">
    <text evidence="2">The sequence shown here is derived from an EMBL/GenBank/DDBJ whole genome shotgun (WGS) entry which is preliminary data.</text>
</comment>
<evidence type="ECO:0000313" key="3">
    <source>
        <dbReference type="Proteomes" id="UP000727506"/>
    </source>
</evidence>
<dbReference type="PANTHER" id="PTHR34227:SF1">
    <property type="entry name" value="DIMETHYL SULFOXIDE REDUCTASE CHAPERONE-RELATED"/>
    <property type="match status" value="1"/>
</dbReference>
<keyword evidence="1" id="KW-0143">Chaperone</keyword>
<evidence type="ECO:0000313" key="2">
    <source>
        <dbReference type="EMBL" id="MBS6940286.1"/>
    </source>
</evidence>
<dbReference type="Gene3D" id="1.10.3480.10">
    <property type="entry name" value="TorD-like"/>
    <property type="match status" value="1"/>
</dbReference>
<gene>
    <name evidence="2" type="ORF">KH142_02170</name>
</gene>
<dbReference type="SUPFAM" id="SSF89155">
    <property type="entry name" value="TorD-like"/>
    <property type="match status" value="1"/>
</dbReference>
<dbReference type="Proteomes" id="UP000727506">
    <property type="component" value="Unassembled WGS sequence"/>
</dbReference>